<dbReference type="SUPFAM" id="SSF52540">
    <property type="entry name" value="P-loop containing nucleoside triphosphate hydrolases"/>
    <property type="match status" value="1"/>
</dbReference>
<dbReference type="InterPro" id="IPR007150">
    <property type="entry name" value="HUS1/Mec3"/>
</dbReference>
<proteinExistence type="predicted"/>
<dbReference type="EMBL" id="UZAF01016443">
    <property type="protein sequence ID" value="VDO28049.1"/>
    <property type="molecule type" value="Genomic_DNA"/>
</dbReference>
<reference evidence="6" key="1">
    <citation type="submission" date="2017-02" db="UniProtKB">
        <authorList>
            <consortium name="WormBaseParasite"/>
        </authorList>
    </citation>
    <scope>IDENTIFICATION</scope>
</reference>
<dbReference type="GO" id="GO:0005524">
    <property type="term" value="F:ATP binding"/>
    <property type="evidence" value="ECO:0007669"/>
    <property type="project" value="UniProtKB-KW"/>
</dbReference>
<dbReference type="STRING" id="6290.A0A0N4W7L0"/>
<dbReference type="InterPro" id="IPR013632">
    <property type="entry name" value="Rad51_C"/>
</dbReference>
<dbReference type="PANTHER" id="PTHR22942">
    <property type="entry name" value="RECA/RAD51/RADA DNA STRAND-PAIRING FAMILY MEMBER"/>
    <property type="match status" value="1"/>
</dbReference>
<evidence type="ECO:0000259" key="3">
    <source>
        <dbReference type="PROSITE" id="PS50162"/>
    </source>
</evidence>
<organism evidence="6">
    <name type="scientific">Haemonchus placei</name>
    <name type="common">Barber's pole worm</name>
    <dbReference type="NCBI Taxonomy" id="6290"/>
    <lineage>
        <taxon>Eukaryota</taxon>
        <taxon>Metazoa</taxon>
        <taxon>Ecdysozoa</taxon>
        <taxon>Nematoda</taxon>
        <taxon>Chromadorea</taxon>
        <taxon>Rhabditida</taxon>
        <taxon>Rhabditina</taxon>
        <taxon>Rhabditomorpha</taxon>
        <taxon>Strongyloidea</taxon>
        <taxon>Trichostrongylidae</taxon>
        <taxon>Haemonchus</taxon>
    </lineage>
</organism>
<dbReference type="InterPro" id="IPR027417">
    <property type="entry name" value="P-loop_NTPase"/>
</dbReference>
<evidence type="ECO:0000256" key="1">
    <source>
        <dbReference type="ARBA" id="ARBA00022741"/>
    </source>
</evidence>
<dbReference type="OMA" id="CMQLAVN"/>
<feature type="domain" description="RecA family profile 1" evidence="3">
    <location>
        <begin position="1"/>
        <end position="122"/>
    </location>
</feature>
<accession>A0A0N4W7L0</accession>
<dbReference type="GO" id="GO:0140664">
    <property type="term" value="F:ATP-dependent DNA damage sensor activity"/>
    <property type="evidence" value="ECO:0007669"/>
    <property type="project" value="InterPro"/>
</dbReference>
<dbReference type="PROSITE" id="PS50162">
    <property type="entry name" value="RECA_2"/>
    <property type="match status" value="1"/>
</dbReference>
<dbReference type="Pfam" id="PF08423">
    <property type="entry name" value="Rad51"/>
    <property type="match status" value="1"/>
</dbReference>
<dbReference type="GO" id="GO:0000077">
    <property type="term" value="P:DNA damage checkpoint signaling"/>
    <property type="evidence" value="ECO:0007669"/>
    <property type="project" value="InterPro"/>
</dbReference>
<name>A0A0N4W7L0_HAEPC</name>
<protein>
    <submittedName>
        <fullName evidence="6">RECA_2 domain-containing protein</fullName>
    </submittedName>
</protein>
<dbReference type="AlphaFoldDB" id="A0A0N4W7L0"/>
<evidence type="ECO:0000313" key="4">
    <source>
        <dbReference type="EMBL" id="VDO28049.1"/>
    </source>
</evidence>
<dbReference type="GO" id="GO:0006281">
    <property type="term" value="P:DNA repair"/>
    <property type="evidence" value="ECO:0007669"/>
    <property type="project" value="InterPro"/>
</dbReference>
<keyword evidence="5" id="KW-1185">Reference proteome</keyword>
<evidence type="ECO:0000256" key="2">
    <source>
        <dbReference type="ARBA" id="ARBA00022840"/>
    </source>
</evidence>
<dbReference type="OrthoDB" id="5849111at2759"/>
<keyword evidence="2" id="KW-0067">ATP-binding</keyword>
<dbReference type="Gene3D" id="3.70.10.10">
    <property type="match status" value="1"/>
</dbReference>
<dbReference type="Proteomes" id="UP000268014">
    <property type="component" value="Unassembled WGS sequence"/>
</dbReference>
<gene>
    <name evidence="4" type="ORF">HPLM_LOCUS6119</name>
</gene>
<reference evidence="4 5" key="2">
    <citation type="submission" date="2018-11" db="EMBL/GenBank/DDBJ databases">
        <authorList>
            <consortium name="Pathogen Informatics"/>
        </authorList>
    </citation>
    <scope>NUCLEOTIDE SEQUENCE [LARGE SCALE GENOMIC DNA]</scope>
    <source>
        <strain evidence="4 5">MHpl1</strain>
    </source>
</reference>
<dbReference type="GO" id="GO:0030896">
    <property type="term" value="C:checkpoint clamp complex"/>
    <property type="evidence" value="ECO:0007669"/>
    <property type="project" value="InterPro"/>
</dbReference>
<dbReference type="Pfam" id="PF04005">
    <property type="entry name" value="Hus1"/>
    <property type="match status" value="1"/>
</dbReference>
<dbReference type="PANTHER" id="PTHR22942:SF30">
    <property type="entry name" value="MEIOTIC RECOMBINATION PROTEIN DMC1_LIM15 HOMOLOG"/>
    <property type="match status" value="1"/>
</dbReference>
<evidence type="ECO:0000313" key="6">
    <source>
        <dbReference type="WBParaSite" id="HPLM_0000612701-mRNA-1"/>
    </source>
</evidence>
<dbReference type="GO" id="GO:0003677">
    <property type="term" value="F:DNA binding"/>
    <property type="evidence" value="ECO:0007669"/>
    <property type="project" value="InterPro"/>
</dbReference>
<dbReference type="Gene3D" id="3.40.50.300">
    <property type="entry name" value="P-loop containing nucleotide triphosphate hydrolases"/>
    <property type="match status" value="1"/>
</dbReference>
<sequence>MQLAAVSIANGLDVVCVETERGFSVKRVHQMLEFRAENVEEALQHLLISSPSTMEQFMHVLTKLEQSAEEINKTSVLIIDSIATFFRGRLHREDLQNWRRVLVILCNVAVRHNVAVIYVNHVASRRDPSSEEWATAPFLFHVLARRPTIRIWLERASDGPKTSRSITLMKSPFSPKLTAEFFITLAHAKVTLAMRFSAVLSEQGSVESFAKGIGAVAKMCKKRCGLRITQEGRLYSLYQKWVDDQSSGMCFVANETLQQQGNFLNVLIPARPDFDVFNFVGVSDERNEIVMELDIEVFEKSVAGSRSHLKMKLRQKPEQGPFLQLELRDKLTVHEIPVKLLKTAHWPKYQRPDLPNPTV</sequence>
<evidence type="ECO:0000313" key="5">
    <source>
        <dbReference type="Proteomes" id="UP000268014"/>
    </source>
</evidence>
<dbReference type="InterPro" id="IPR020588">
    <property type="entry name" value="RecA_ATP-bd"/>
</dbReference>
<keyword evidence="1" id="KW-0547">Nucleotide-binding</keyword>
<dbReference type="WBParaSite" id="HPLM_0000612701-mRNA-1">
    <property type="protein sequence ID" value="HPLM_0000612701-mRNA-1"/>
    <property type="gene ID" value="HPLM_0000612701"/>
</dbReference>